<name>F1BYM0_9BETC</name>
<keyword evidence="1" id="KW-0472">Membrane</keyword>
<dbReference type="TCDB" id="1.A.57.1.2">
    <property type="family name" value="the human sars coronavirus viroporin (sars-vp) family"/>
</dbReference>
<accession>F1BYM0</accession>
<reference evidence="3" key="1">
    <citation type="journal article" date="2010" name="MBio">
        <title>Identification of a severe acute respiratory syndrome coronavirus-like virus in a leaf-nosed bat in Nigeria.</title>
        <authorList>
            <person name="Quan P.L."/>
            <person name="Firth C."/>
            <person name="Street C."/>
            <person name="Henriquez J.A."/>
            <person name="Petrosov A."/>
            <person name="Tashmukhamedova A."/>
            <person name="Hutchison S.K."/>
            <person name="Egholm M."/>
            <person name="Osinubi M.O."/>
            <person name="Niezgoda M."/>
            <person name="Ogunkoya A.B."/>
            <person name="Briese T."/>
            <person name="Rupprecht C.E."/>
            <person name="Lipkin W.I."/>
        </authorList>
    </citation>
    <scope>NUCLEOTIDE SEQUENCE</scope>
    <source>
        <strain evidence="3">ZBCoV</strain>
    </source>
</reference>
<evidence type="ECO:0000313" key="3">
    <source>
        <dbReference type="EMBL" id="ADY17912.1"/>
    </source>
</evidence>
<feature type="transmembrane region" description="Helical" evidence="1">
    <location>
        <begin position="99"/>
        <end position="121"/>
    </location>
</feature>
<protein>
    <submittedName>
        <fullName evidence="3">Putative ORF3 protein</fullName>
    </submittedName>
</protein>
<proteinExistence type="predicted"/>
<keyword evidence="1" id="KW-1133">Transmembrane helix</keyword>
<evidence type="ECO:0000259" key="2">
    <source>
        <dbReference type="PROSITE" id="PS51967"/>
    </source>
</evidence>
<feature type="transmembrane region" description="Helical" evidence="1">
    <location>
        <begin position="45"/>
        <end position="65"/>
    </location>
</feature>
<reference evidence="3" key="2">
    <citation type="submission" date="2010-08" db="EMBL/GenBank/DDBJ databases">
        <authorList>
            <person name="Quan P.-L."/>
            <person name="Firth C."/>
            <person name="Street C."/>
            <person name="Henriquez J.A."/>
            <person name="Petrosov A."/>
            <person name="Tashmukhamedova A."/>
            <person name="Briese T."/>
            <person name="Lipkin W.I."/>
        </authorList>
    </citation>
    <scope>NUCLEOTIDE SEQUENCE</scope>
    <source>
        <strain evidence="3">ZBCoV</strain>
    </source>
</reference>
<keyword evidence="1" id="KW-0812">Transmembrane</keyword>
<feature type="domain" description="CoV 3a-like viroporin CD" evidence="2">
    <location>
        <begin position="137"/>
        <end position="218"/>
    </location>
</feature>
<dbReference type="PROSITE" id="PS51967">
    <property type="entry name" value="COV_VIROPORIN_3A_CD"/>
    <property type="match status" value="1"/>
</dbReference>
<feature type="transmembrane region" description="Helical" evidence="1">
    <location>
        <begin position="72"/>
        <end position="93"/>
    </location>
</feature>
<organism evidence="3">
    <name type="scientific">Zaria bat coronavirus</name>
    <dbReference type="NCBI Taxonomy" id="989337"/>
    <lineage>
        <taxon>Viruses</taxon>
        <taxon>Riboviria</taxon>
        <taxon>Orthornavirae</taxon>
        <taxon>Pisuviricota</taxon>
        <taxon>Pisoniviricetes</taxon>
        <taxon>Nidovirales</taxon>
        <taxon>Cornidovirineae</taxon>
        <taxon>Coronaviridae</taxon>
        <taxon>Orthocoronavirinae</taxon>
        <taxon>Betacoronavirus</taxon>
        <taxon>Hibecovirus</taxon>
    </lineage>
</organism>
<dbReference type="EMBL" id="HQ166910">
    <property type="protein sequence ID" value="ADY17912.1"/>
    <property type="molecule type" value="Genomic_RNA"/>
</dbReference>
<sequence length="249" mass="27650">MDYFKFWSFGLVNIHKPDPVYEPVVARQSFIPHGTTISPTEHPTMLAGDICLTIFLLVYIISWFLRADSIPAVILRFALTLITGTFLVIGLFLEQPSLVLKIAVAVTIVAYVGCISLRLALAIRCVSWLPLMADDDCFVCYQSGGYNYCFPYDPNGPYVTLTVHNNGVTCGSHTIYGSVSVADRIQVVTIRNKNSYILQNTFDTGICIIAFYIADIAVVENHTVVGDLPKSCPEYHIYDEPRATINVPL</sequence>
<evidence type="ECO:0000256" key="1">
    <source>
        <dbReference type="SAM" id="Phobius"/>
    </source>
</evidence>
<dbReference type="InterPro" id="IPR046446">
    <property type="entry name" value="a/bCoV_VIROPORIN_3A-like_CD"/>
</dbReference>